<gene>
    <name evidence="1" type="ORF">ATNIH1004_004303</name>
</gene>
<dbReference type="GO" id="GO:0004497">
    <property type="term" value="F:monooxygenase activity"/>
    <property type="evidence" value="ECO:0007669"/>
    <property type="project" value="InterPro"/>
</dbReference>
<dbReference type="Gene3D" id="1.10.630.10">
    <property type="entry name" value="Cytochrome P450"/>
    <property type="match status" value="1"/>
</dbReference>
<accession>A0A5M9MN63</accession>
<evidence type="ECO:0000313" key="1">
    <source>
        <dbReference type="EMBL" id="KAA8648418.1"/>
    </source>
</evidence>
<proteinExistence type="predicted"/>
<organism evidence="1 2">
    <name type="scientific">Aspergillus tanneri</name>
    <dbReference type="NCBI Taxonomy" id="1220188"/>
    <lineage>
        <taxon>Eukaryota</taxon>
        <taxon>Fungi</taxon>
        <taxon>Dikarya</taxon>
        <taxon>Ascomycota</taxon>
        <taxon>Pezizomycotina</taxon>
        <taxon>Eurotiomycetes</taxon>
        <taxon>Eurotiomycetidae</taxon>
        <taxon>Eurotiales</taxon>
        <taxon>Aspergillaceae</taxon>
        <taxon>Aspergillus</taxon>
        <taxon>Aspergillus subgen. Circumdati</taxon>
    </lineage>
</organism>
<evidence type="ECO:0000313" key="2">
    <source>
        <dbReference type="Proteomes" id="UP000324241"/>
    </source>
</evidence>
<dbReference type="Proteomes" id="UP000324241">
    <property type="component" value="Unassembled WGS sequence"/>
</dbReference>
<comment type="caution">
    <text evidence="1">The sequence shown here is derived from an EMBL/GenBank/DDBJ whole genome shotgun (WGS) entry which is preliminary data.</text>
</comment>
<name>A0A5M9MN63_9EURO</name>
<reference evidence="1 2" key="1">
    <citation type="submission" date="2019-08" db="EMBL/GenBank/DDBJ databases">
        <title>The genome sequence of a newly discovered highly antifungal drug resistant Aspergillus species, Aspergillus tanneri NIH 1004.</title>
        <authorList>
            <person name="Mounaud S."/>
            <person name="Singh I."/>
            <person name="Joardar V."/>
            <person name="Pakala S."/>
            <person name="Pakala S."/>
            <person name="Venepally P."/>
            <person name="Chung J.K."/>
            <person name="Losada L."/>
            <person name="Nierman W.C."/>
        </authorList>
    </citation>
    <scope>NUCLEOTIDE SEQUENCE [LARGE SCALE GENOMIC DNA]</scope>
    <source>
        <strain evidence="1 2">NIH1004</strain>
    </source>
</reference>
<dbReference type="RefSeq" id="XP_033427779.1">
    <property type="nucleotide sequence ID" value="XM_033568973.1"/>
</dbReference>
<dbReference type="GO" id="GO:0020037">
    <property type="term" value="F:heme binding"/>
    <property type="evidence" value="ECO:0007669"/>
    <property type="project" value="InterPro"/>
</dbReference>
<dbReference type="GeneID" id="54327005"/>
<dbReference type="AlphaFoldDB" id="A0A5M9MN63"/>
<sequence>MINSCKRHRKHGLTCACSPCNPLYFSLRILFSLRKVPAAHWSSRFSSARILWARWTGTELKFLLDAHGRLGPIVLVGPQDISESSYQDEIRKVYDAGFPKPASWYSMFNYYGTSNAFTSLDRSEHGIRRRRTAALYSKSALMQSKHLREVTDCIIYERLLPRLEALLAGCGTGRLDGLDLSYRICADYLSSFLFGYCNSTSFLSFSSNGKAKLNRDDPLELWRFHYENMSCREAFFVQEMPGLYRLLKALRTNLLPRQYSEGTRFLENWMSAMTEKADRT</sequence>
<dbReference type="GO" id="GO:0016705">
    <property type="term" value="F:oxidoreductase activity, acting on paired donors, with incorporation or reduction of molecular oxygen"/>
    <property type="evidence" value="ECO:0007669"/>
    <property type="project" value="InterPro"/>
</dbReference>
<dbReference type="EMBL" id="QUQM01000003">
    <property type="protein sequence ID" value="KAA8648418.1"/>
    <property type="molecule type" value="Genomic_DNA"/>
</dbReference>
<dbReference type="GO" id="GO:0005506">
    <property type="term" value="F:iron ion binding"/>
    <property type="evidence" value="ECO:0007669"/>
    <property type="project" value="InterPro"/>
</dbReference>
<protein>
    <submittedName>
        <fullName evidence="1">Uncharacterized protein</fullName>
    </submittedName>
</protein>
<dbReference type="SUPFAM" id="SSF48264">
    <property type="entry name" value="Cytochrome P450"/>
    <property type="match status" value="1"/>
</dbReference>
<dbReference type="InterPro" id="IPR036396">
    <property type="entry name" value="Cyt_P450_sf"/>
</dbReference>
<dbReference type="OrthoDB" id="1470350at2759"/>
<dbReference type="VEuPathDB" id="FungiDB:EYZ11_000391"/>